<evidence type="ECO:0000313" key="6">
    <source>
        <dbReference type="EMBL" id="CDS43236.1"/>
    </source>
</evidence>
<keyword evidence="4" id="KW-0505">Motor protein</keyword>
<proteinExistence type="inferred from homology"/>
<dbReference type="InterPro" id="IPR001752">
    <property type="entry name" value="Kinesin_motor_dom"/>
</dbReference>
<name>A0A068YIW4_ECHMU</name>
<reference evidence="6" key="2">
    <citation type="submission" date="2015-11" db="EMBL/GenBank/DDBJ databases">
        <authorList>
            <person name="Zhang Y."/>
            <person name="Guo Z."/>
        </authorList>
    </citation>
    <scope>NUCLEOTIDE SEQUENCE</scope>
</reference>
<comment type="caution">
    <text evidence="3">Lacks conserved residue(s) required for the propagation of feature annotation.</text>
</comment>
<reference evidence="6" key="1">
    <citation type="journal article" date="2013" name="Nature">
        <title>The genomes of four tapeworm species reveal adaptations to parasitism.</title>
        <authorList>
            <person name="Tsai I.J."/>
            <person name="Zarowiecki M."/>
            <person name="Holroyd N."/>
            <person name="Garciarrubio A."/>
            <person name="Sanchez-Flores A."/>
            <person name="Brooks K.L."/>
            <person name="Tracey A."/>
            <person name="Bobes R.J."/>
            <person name="Fragoso G."/>
            <person name="Sciutto E."/>
            <person name="Aslett M."/>
            <person name="Beasley H."/>
            <person name="Bennett H.M."/>
            <person name="Cai J."/>
            <person name="Camicia F."/>
            <person name="Clark R."/>
            <person name="Cucher M."/>
            <person name="De Silva N."/>
            <person name="Day T.A."/>
            <person name="Deplazes P."/>
            <person name="Estrada K."/>
            <person name="Fernandez C."/>
            <person name="Holland P.W."/>
            <person name="Hou J."/>
            <person name="Hu S."/>
            <person name="Huckvale T."/>
            <person name="Hung S.S."/>
            <person name="Kamenetzky L."/>
            <person name="Keane J.A."/>
            <person name="Kiss F."/>
            <person name="Koziol U."/>
            <person name="Lambert O."/>
            <person name="Liu K."/>
            <person name="Luo X."/>
            <person name="Luo Y."/>
            <person name="Macchiaroli N."/>
            <person name="Nichol S."/>
            <person name="Paps J."/>
            <person name="Parkinson J."/>
            <person name="Pouchkina-Stantcheva N."/>
            <person name="Riddiford N."/>
            <person name="Rosenzvit M."/>
            <person name="Salinas G."/>
            <person name="Wasmuth J.D."/>
            <person name="Zamanian M."/>
            <person name="Zheng Y."/>
            <person name="Cai X."/>
            <person name="Soberon X."/>
            <person name="Olson P.D."/>
            <person name="Laclette J.P."/>
            <person name="Brehm K."/>
            <person name="Berriman M."/>
            <person name="Garciarrubio A."/>
            <person name="Bobes R.J."/>
            <person name="Fragoso G."/>
            <person name="Sanchez-Flores A."/>
            <person name="Estrada K."/>
            <person name="Cevallos M.A."/>
            <person name="Morett E."/>
            <person name="Gonzalez V."/>
            <person name="Portillo T."/>
            <person name="Ochoa-Leyva A."/>
            <person name="Jose M.V."/>
            <person name="Sciutto E."/>
            <person name="Landa A."/>
            <person name="Jimenez L."/>
            <person name="Valdes V."/>
            <person name="Carrero J.C."/>
            <person name="Larralde C."/>
            <person name="Morales-Montor J."/>
            <person name="Limon-Lason J."/>
            <person name="Soberon X."/>
            <person name="Laclette J.P."/>
        </authorList>
    </citation>
    <scope>NUCLEOTIDE SEQUENCE [LARGE SCALE GENOMIC DNA]</scope>
</reference>
<dbReference type="PROSITE" id="PS00411">
    <property type="entry name" value="KINESIN_MOTOR_1"/>
    <property type="match status" value="1"/>
</dbReference>
<dbReference type="SMART" id="SM00129">
    <property type="entry name" value="KISc"/>
    <property type="match status" value="1"/>
</dbReference>
<dbReference type="PRINTS" id="PR00380">
    <property type="entry name" value="KINESINHEAVY"/>
</dbReference>
<evidence type="ECO:0000259" key="5">
    <source>
        <dbReference type="PROSITE" id="PS50067"/>
    </source>
</evidence>
<keyword evidence="7" id="KW-1185">Reference proteome</keyword>
<dbReference type="PROSITE" id="PS50067">
    <property type="entry name" value="KINESIN_MOTOR_2"/>
    <property type="match status" value="1"/>
</dbReference>
<comment type="similarity">
    <text evidence="3 4">Belongs to the TRAFAC class myosin-kinesin ATPase superfamily. Kinesin family.</text>
</comment>
<dbReference type="AlphaFoldDB" id="A0A068YIW4"/>
<evidence type="ECO:0000256" key="3">
    <source>
        <dbReference type="PROSITE-ProRule" id="PRU00283"/>
    </source>
</evidence>
<keyword evidence="1 4" id="KW-0547">Nucleotide-binding</keyword>
<keyword evidence="4" id="KW-0493">Microtubule</keyword>
<dbReference type="STRING" id="6211.A0A068YIW4"/>
<dbReference type="GO" id="GO:0005874">
    <property type="term" value="C:microtubule"/>
    <property type="evidence" value="ECO:0007669"/>
    <property type="project" value="UniProtKB-KW"/>
</dbReference>
<dbReference type="GO" id="GO:0008017">
    <property type="term" value="F:microtubule binding"/>
    <property type="evidence" value="ECO:0007669"/>
    <property type="project" value="InterPro"/>
</dbReference>
<dbReference type="InterPro" id="IPR036961">
    <property type="entry name" value="Kinesin_motor_dom_sf"/>
</dbReference>
<evidence type="ECO:0000313" key="7">
    <source>
        <dbReference type="Proteomes" id="UP000017246"/>
    </source>
</evidence>
<evidence type="ECO:0000256" key="1">
    <source>
        <dbReference type="ARBA" id="ARBA00022741"/>
    </source>
</evidence>
<dbReference type="OrthoDB" id="3176171at2759"/>
<dbReference type="SUPFAM" id="SSF52540">
    <property type="entry name" value="P-loop containing nucleoside triphosphate hydrolases"/>
    <property type="match status" value="1"/>
</dbReference>
<gene>
    <name evidence="6" type="ORF">EmuJ_001097500</name>
</gene>
<dbReference type="InterPro" id="IPR019821">
    <property type="entry name" value="Kinesin_motor_CS"/>
</dbReference>
<dbReference type="InterPro" id="IPR027417">
    <property type="entry name" value="P-loop_NTPase"/>
</dbReference>
<protein>
    <recommendedName>
        <fullName evidence="4">Kinesin-like protein</fullName>
    </recommendedName>
</protein>
<dbReference type="eggNOG" id="KOG0245">
    <property type="taxonomic scope" value="Eukaryota"/>
</dbReference>
<evidence type="ECO:0000256" key="4">
    <source>
        <dbReference type="RuleBase" id="RU000394"/>
    </source>
</evidence>
<keyword evidence="2 4" id="KW-0067">ATP-binding</keyword>
<accession>A0A068YIW4</accession>
<dbReference type="Proteomes" id="UP000017246">
    <property type="component" value="Unassembled WGS sequence"/>
</dbReference>
<dbReference type="Gene3D" id="3.40.850.10">
    <property type="entry name" value="Kinesin motor domain"/>
    <property type="match status" value="1"/>
</dbReference>
<dbReference type="GO" id="GO:0005524">
    <property type="term" value="F:ATP binding"/>
    <property type="evidence" value="ECO:0007669"/>
    <property type="project" value="UniProtKB-KW"/>
</dbReference>
<dbReference type="PANTHER" id="PTHR47117">
    <property type="entry name" value="STAR-RELATED LIPID TRANSFER PROTEIN 9"/>
    <property type="match status" value="1"/>
</dbReference>
<evidence type="ECO:0000256" key="2">
    <source>
        <dbReference type="ARBA" id="ARBA00022840"/>
    </source>
</evidence>
<organism evidence="6 7">
    <name type="scientific">Echinococcus multilocularis</name>
    <name type="common">Fox tapeworm</name>
    <dbReference type="NCBI Taxonomy" id="6211"/>
    <lineage>
        <taxon>Eukaryota</taxon>
        <taxon>Metazoa</taxon>
        <taxon>Spiralia</taxon>
        <taxon>Lophotrochozoa</taxon>
        <taxon>Platyhelminthes</taxon>
        <taxon>Cestoda</taxon>
        <taxon>Eucestoda</taxon>
        <taxon>Cyclophyllidea</taxon>
        <taxon>Taeniidae</taxon>
        <taxon>Echinococcus</taxon>
    </lineage>
</organism>
<dbReference type="EMBL" id="LN902844">
    <property type="protein sequence ID" value="CDS43236.1"/>
    <property type="molecule type" value="Genomic_DNA"/>
</dbReference>
<dbReference type="GO" id="GO:0007018">
    <property type="term" value="P:microtubule-based movement"/>
    <property type="evidence" value="ECO:0007669"/>
    <property type="project" value="InterPro"/>
</dbReference>
<dbReference type="Pfam" id="PF00225">
    <property type="entry name" value="Kinesin"/>
    <property type="match status" value="1"/>
</dbReference>
<dbReference type="GO" id="GO:0003777">
    <property type="term" value="F:microtubule motor activity"/>
    <property type="evidence" value="ECO:0007669"/>
    <property type="project" value="InterPro"/>
</dbReference>
<sequence>MTGTGKTYTIFGTKNCPGLVPRCCKALFELALHRVPDDTFLEISCFEIYNEHVYDLLANSTEDEVEKVSLRVREHPRNGPYVENLSKHAVSHLADVQRLIDRGMALRATAETLANPKSSRSHSVVTIYINQNVKSSSGVVALQSKLHLIDLAGSEKIQHTRSPCYMSETKSINKSLCTLSLVIRRLADIAKEEALNGPHSFPSSPSSLKHLPMQSIRRQRIYVPYRDSKLTWLLRDSLGGHSKTAVIVTVSSSEICRHETLRSLRFAQRIRMIKNHPISNKVGNCSINQSSLSAFWKDINGDSIGSLKGEVGGWRKLQPQYGGLQMHLCRHRGLQTSLDDILPHKVDGLEGNRKTRKRRFVQRGTQCFSECIARQLSLSQISKNRKQRSLSKLRSCHSENLNPLESETISNSSKITLNRGCQTYHVVNDSNITEIISVNTDSGSFDIHLPIKLHSRSLPNIYGKWRDPKPLFSPFKSTLEWIRNQNPLKRIYISNSSTQIISTDSLDILAPQDMDEEVKQFKCTPKSDLFIPEFIPLPSIKSPISLINPKAEKPSKYSKFMRKDGNCLNPPHEEICLKAASYADLTDYQAYFQSRLEDFPDHANDSTSWHLSRKSNLLSRGLFLDCPSDAEPDVLTAVTSLRASTSSFGDMNEENRFLRIQTAKSSTDMVNRIDEGKYGNSYFCLFTSPHPTQKSPPQCTPRFYGFVKAARISLNGGKCSVQTSLTGSAYLFLFL</sequence>
<feature type="domain" description="Kinesin motor" evidence="5">
    <location>
        <begin position="1"/>
        <end position="273"/>
    </location>
</feature>